<organism evidence="8 9">
    <name type="scientific">Phaeoacremonium minimum (strain UCR-PA7)</name>
    <name type="common">Esca disease fungus</name>
    <name type="synonym">Togninia minima</name>
    <dbReference type="NCBI Taxonomy" id="1286976"/>
    <lineage>
        <taxon>Eukaryota</taxon>
        <taxon>Fungi</taxon>
        <taxon>Dikarya</taxon>
        <taxon>Ascomycota</taxon>
        <taxon>Pezizomycotina</taxon>
        <taxon>Sordariomycetes</taxon>
        <taxon>Sordariomycetidae</taxon>
        <taxon>Togniniales</taxon>
        <taxon>Togniniaceae</taxon>
        <taxon>Phaeoacremonium</taxon>
    </lineage>
</organism>
<dbReference type="SUPFAM" id="SSF51905">
    <property type="entry name" value="FAD/NAD(P)-binding domain"/>
    <property type="match status" value="1"/>
</dbReference>
<dbReference type="GO" id="GO:0097621">
    <property type="term" value="F:monoamine oxidase activity"/>
    <property type="evidence" value="ECO:0007669"/>
    <property type="project" value="UniProtKB-EC"/>
</dbReference>
<evidence type="ECO:0000256" key="5">
    <source>
        <dbReference type="PIRSR" id="PIRSR601613-1"/>
    </source>
</evidence>
<dbReference type="CDD" id="cd00448">
    <property type="entry name" value="YjgF_YER057c_UK114_family"/>
    <property type="match status" value="1"/>
</dbReference>
<dbReference type="Pfam" id="PF01042">
    <property type="entry name" value="Ribonuc_L-PSP"/>
    <property type="match status" value="1"/>
</dbReference>
<dbReference type="EC" id="1.4.3.-" evidence="6"/>
<dbReference type="Gene3D" id="3.50.50.60">
    <property type="entry name" value="FAD/NAD(P)-binding domain"/>
    <property type="match status" value="1"/>
</dbReference>
<evidence type="ECO:0000256" key="2">
    <source>
        <dbReference type="ARBA" id="ARBA00005995"/>
    </source>
</evidence>
<dbReference type="SUPFAM" id="SSF55298">
    <property type="entry name" value="YjgF-like"/>
    <property type="match status" value="1"/>
</dbReference>
<dbReference type="InterPro" id="IPR036188">
    <property type="entry name" value="FAD/NAD-bd_sf"/>
</dbReference>
<keyword evidence="3 6" id="KW-0560">Oxidoreductase</keyword>
<dbReference type="PANTHER" id="PTHR43563">
    <property type="entry name" value="AMINE OXIDASE"/>
    <property type="match status" value="1"/>
</dbReference>
<dbReference type="InterPro" id="IPR002937">
    <property type="entry name" value="Amino_oxidase"/>
</dbReference>
<keyword evidence="9" id="KW-1185">Reference proteome</keyword>
<dbReference type="InterPro" id="IPR035959">
    <property type="entry name" value="RutC-like_sf"/>
</dbReference>
<feature type="binding site" evidence="5">
    <location>
        <position position="162"/>
    </location>
    <ligand>
        <name>FAD</name>
        <dbReference type="ChEBI" id="CHEBI:57692"/>
    </ligand>
</feature>
<evidence type="ECO:0000256" key="1">
    <source>
        <dbReference type="ARBA" id="ARBA00001974"/>
    </source>
</evidence>
<keyword evidence="6" id="KW-0285">Flavoprotein</keyword>
<comment type="similarity">
    <text evidence="2 6">Belongs to the flavin monoamine oxidase family.</text>
</comment>
<name>R8BDI4_PHAM7</name>
<dbReference type="Proteomes" id="UP000014074">
    <property type="component" value="Unassembled WGS sequence"/>
</dbReference>
<dbReference type="RefSeq" id="XP_007917880.1">
    <property type="nucleotide sequence ID" value="XM_007919689.1"/>
</dbReference>
<comment type="catalytic activity">
    <reaction evidence="4">
        <text>a secondary aliphatic amine + O2 + H2O = a primary amine + an aldehyde + H2O2</text>
        <dbReference type="Rhea" id="RHEA:26414"/>
        <dbReference type="ChEBI" id="CHEBI:15377"/>
        <dbReference type="ChEBI" id="CHEBI:15379"/>
        <dbReference type="ChEBI" id="CHEBI:16240"/>
        <dbReference type="ChEBI" id="CHEBI:17478"/>
        <dbReference type="ChEBI" id="CHEBI:58855"/>
        <dbReference type="ChEBI" id="CHEBI:65296"/>
        <dbReference type="EC" id="1.4.3.4"/>
    </reaction>
</comment>
<evidence type="ECO:0000313" key="9">
    <source>
        <dbReference type="Proteomes" id="UP000014074"/>
    </source>
</evidence>
<dbReference type="SUPFAM" id="SSF54373">
    <property type="entry name" value="FAD-linked reductases, C-terminal domain"/>
    <property type="match status" value="1"/>
</dbReference>
<dbReference type="GeneID" id="19327887"/>
<dbReference type="KEGG" id="tmn:UCRPA7_7155"/>
<comment type="cofactor">
    <cofactor evidence="1 6">
        <name>FAD</name>
        <dbReference type="ChEBI" id="CHEBI:57692"/>
    </cofactor>
</comment>
<dbReference type="Pfam" id="PF01593">
    <property type="entry name" value="Amino_oxidase"/>
    <property type="match status" value="1"/>
</dbReference>
<gene>
    <name evidence="8" type="ORF">UCRPA7_7155</name>
</gene>
<dbReference type="AlphaFoldDB" id="R8BDI4"/>
<dbReference type="PANTHER" id="PTHR43563:SF14">
    <property type="entry name" value="AMINE OXIDASE"/>
    <property type="match status" value="1"/>
</dbReference>
<dbReference type="OrthoDB" id="5046242at2759"/>
<dbReference type="Gene3D" id="1.10.405.10">
    <property type="entry name" value="Guanine Nucleotide Dissociation Inhibitor, domain 1"/>
    <property type="match status" value="1"/>
</dbReference>
<feature type="binding site" evidence="5">
    <location>
        <position position="487"/>
    </location>
    <ligand>
        <name>substrate</name>
    </ligand>
</feature>
<feature type="binding site" evidence="5">
    <location>
        <position position="574"/>
    </location>
    <ligand>
        <name>FAD</name>
        <dbReference type="ChEBI" id="CHEBI:57692"/>
    </ligand>
</feature>
<dbReference type="eggNOG" id="KOG0029">
    <property type="taxonomic scope" value="Eukaryota"/>
</dbReference>
<dbReference type="InterPro" id="IPR050703">
    <property type="entry name" value="Flavin_MAO"/>
</dbReference>
<dbReference type="InterPro" id="IPR006175">
    <property type="entry name" value="YjgF/YER057c/UK114"/>
</dbReference>
<dbReference type="HOGENOM" id="CLU_004498_0_3_1"/>
<dbReference type="Gene3D" id="3.30.1330.40">
    <property type="entry name" value="RutC-like"/>
    <property type="match status" value="1"/>
</dbReference>
<accession>R8BDI4</accession>
<dbReference type="EMBL" id="KB933268">
    <property type="protein sequence ID" value="EON97357.1"/>
    <property type="molecule type" value="Genomic_DNA"/>
</dbReference>
<evidence type="ECO:0000256" key="6">
    <source>
        <dbReference type="RuleBase" id="RU362067"/>
    </source>
</evidence>
<evidence type="ECO:0000259" key="7">
    <source>
        <dbReference type="Pfam" id="PF01593"/>
    </source>
</evidence>
<feature type="binding site" evidence="5">
    <location>
        <begin position="181"/>
        <end position="182"/>
    </location>
    <ligand>
        <name>FAD</name>
        <dbReference type="ChEBI" id="CHEBI:57692"/>
    </ligand>
</feature>
<keyword evidence="6" id="KW-0274">FAD</keyword>
<dbReference type="InterPro" id="IPR001613">
    <property type="entry name" value="Flavin_amine_oxidase"/>
</dbReference>
<evidence type="ECO:0000313" key="8">
    <source>
        <dbReference type="EMBL" id="EON97357.1"/>
    </source>
</evidence>
<sequence length="615" mass="66014">MPSEPAARLISPGELAPGPINSHTAVIRPGVHTIHTAGQVGSDINGKTSSSYPEQIKQALANLEACLLAAGASPRDIVKLTYYIVNYDPKNRPHAEIIPKWLKGLRPVTTLVPVPALASPDYLFEIEAVAAVRDPSTLPAFIRPPLKSVANVDVVVVGAGLSGLQAAYDVQKAGYSCVVLEARDRVGGKTWTVPINGGKGGMDVGAAWINSVNQSRMWALAQRFGLETVEQNVKGDAMSQEAGRFPFGALPNFSKEDQDNLAMVRDKFEEFCHTVDIHSPWAHKASFNGQSVADFVLSLGATPTTLSTVTIWTRAMLGKDPHEVSALFFLDYCKSGGGLLVMRSDTYAGGQHLRIRQGTQSFSKGLAAAMTPGSVLLSTPVRRIEQLGQWAAVTARDGTQIHCRKVIVSVPTPLYADIEFSPPLPATKAGLVSQLSLGFLAKVILVYKQPWWRARGFCGLTQSFQGPVSIARDTSVDIDGSYTMTCFCVGQSGIAWSALPTREARVAAVVKHIGEIYGSVGGPPPEPKEVLVQVWNEEEWSKGGPSPVMGPGVMEAHGQALREVFGAVHFVGTETSFEWKGYMEGAVRSGERGAEEVIEALSKEEKSLGLFQAKL</sequence>
<evidence type="ECO:0000256" key="4">
    <source>
        <dbReference type="ARBA" id="ARBA00048448"/>
    </source>
</evidence>
<feature type="domain" description="Amine oxidase" evidence="7">
    <location>
        <begin position="161"/>
        <end position="598"/>
    </location>
</feature>
<dbReference type="Gene3D" id="3.90.660.10">
    <property type="match status" value="1"/>
</dbReference>
<proteinExistence type="inferred from homology"/>
<protein>
    <recommendedName>
        <fullName evidence="6">Amine oxidase</fullName>
        <ecNumber evidence="6">1.4.3.-</ecNumber>
    </recommendedName>
</protein>
<dbReference type="PRINTS" id="PR00757">
    <property type="entry name" value="AMINEOXDASEF"/>
</dbReference>
<evidence type="ECO:0000256" key="3">
    <source>
        <dbReference type="ARBA" id="ARBA00023002"/>
    </source>
</evidence>
<feature type="binding site" evidence="5">
    <location>
        <position position="381"/>
    </location>
    <ligand>
        <name>FAD</name>
        <dbReference type="ChEBI" id="CHEBI:57692"/>
    </ligand>
</feature>
<reference evidence="9" key="1">
    <citation type="journal article" date="2013" name="Genome Announc.">
        <title>Draft genome sequence of the ascomycete Phaeoacremonium aleophilum strain UCR-PA7, a causal agent of the esca disease complex in grapevines.</title>
        <authorList>
            <person name="Blanco-Ulate B."/>
            <person name="Rolshausen P."/>
            <person name="Cantu D."/>
        </authorList>
    </citation>
    <scope>NUCLEOTIDE SEQUENCE [LARGE SCALE GENOMIC DNA]</scope>
    <source>
        <strain evidence="9">UCR-PA7</strain>
    </source>
</reference>